<organism evidence="2">
    <name type="scientific">Zea mays</name>
    <name type="common">Maize</name>
    <dbReference type="NCBI Taxonomy" id="4577"/>
    <lineage>
        <taxon>Eukaryota</taxon>
        <taxon>Viridiplantae</taxon>
        <taxon>Streptophyta</taxon>
        <taxon>Embryophyta</taxon>
        <taxon>Tracheophyta</taxon>
        <taxon>Spermatophyta</taxon>
        <taxon>Magnoliopsida</taxon>
        <taxon>Liliopsida</taxon>
        <taxon>Poales</taxon>
        <taxon>Poaceae</taxon>
        <taxon>PACMAD clade</taxon>
        <taxon>Panicoideae</taxon>
        <taxon>Andropogonodae</taxon>
        <taxon>Andropogoneae</taxon>
        <taxon>Tripsacinae</taxon>
        <taxon>Zea</taxon>
    </lineage>
</organism>
<feature type="transmembrane region" description="Helical" evidence="1">
    <location>
        <begin position="78"/>
        <end position="102"/>
    </location>
</feature>
<accession>C4IZA2</accession>
<keyword evidence="1" id="KW-0812">Transmembrane</keyword>
<keyword evidence="1" id="KW-1133">Transmembrane helix</keyword>
<protein>
    <submittedName>
        <fullName evidence="2">Uncharacterized protein</fullName>
    </submittedName>
</protein>
<reference evidence="2" key="2">
    <citation type="submission" date="2012-06" db="EMBL/GenBank/DDBJ databases">
        <authorList>
            <person name="Yu Y."/>
            <person name="Currie J."/>
            <person name="Lomeli R."/>
            <person name="Angelova A."/>
            <person name="Collura K."/>
            <person name="Wissotski M."/>
            <person name="Campos D."/>
            <person name="Kudrna D."/>
            <person name="Golser W."/>
            <person name="Ashely E."/>
            <person name="Descour A."/>
            <person name="Fernandes J."/>
            <person name="Soderlund C."/>
            <person name="Walbot V."/>
        </authorList>
    </citation>
    <scope>NUCLEOTIDE SEQUENCE</scope>
    <source>
        <strain evidence="2">B73</strain>
    </source>
</reference>
<evidence type="ECO:0000313" key="2">
    <source>
        <dbReference type="EMBL" id="ACR34252.1"/>
    </source>
</evidence>
<evidence type="ECO:0000256" key="1">
    <source>
        <dbReference type="SAM" id="Phobius"/>
    </source>
</evidence>
<sequence>MICNFFRLNITRTYLVMVNTNNRYHTVFVPFFLPANLCCYLVFSISLSRKINIVSVAWFGAMPSLIILLKYLPASFSLPAFALILINVLKVTTSGFMPLLMICSNKQPASSTFPTFPN</sequence>
<keyword evidence="1" id="KW-0472">Membrane</keyword>
<dbReference type="AlphaFoldDB" id="C4IZA2"/>
<proteinExistence type="evidence at transcript level"/>
<reference evidence="2" key="1">
    <citation type="journal article" date="2009" name="PLoS Genet.">
        <title>Sequencing, mapping, and analysis of 27,455 maize full-length cDNAs.</title>
        <authorList>
            <person name="Soderlund C."/>
            <person name="Descour A."/>
            <person name="Kudrna D."/>
            <person name="Bomhoff M."/>
            <person name="Boyd L."/>
            <person name="Currie J."/>
            <person name="Angelova A."/>
            <person name="Collura K."/>
            <person name="Wissotski M."/>
            <person name="Ashley E."/>
            <person name="Morrow D."/>
            <person name="Fernandes J."/>
            <person name="Walbot V."/>
            <person name="Yu Y."/>
        </authorList>
    </citation>
    <scope>NUCLEOTIDE SEQUENCE</scope>
    <source>
        <strain evidence="2">B73</strain>
    </source>
</reference>
<name>C4IZA2_MAIZE</name>
<feature type="transmembrane region" description="Helical" evidence="1">
    <location>
        <begin position="55"/>
        <end position="72"/>
    </location>
</feature>
<dbReference type="EMBL" id="BT083899">
    <property type="protein sequence ID" value="ACR34252.1"/>
    <property type="molecule type" value="mRNA"/>
</dbReference>
<feature type="transmembrane region" description="Helical" evidence="1">
    <location>
        <begin position="24"/>
        <end position="43"/>
    </location>
</feature>